<dbReference type="AlphaFoldDB" id="Q01ZL5"/>
<accession>Q01ZL5</accession>
<dbReference type="InterPro" id="IPR017801">
    <property type="entry name" value="DUF3738"/>
</dbReference>
<dbReference type="STRING" id="234267.Acid_3933"/>
<dbReference type="NCBIfam" id="TIGR03435">
    <property type="entry name" value="Soli_TIGR03435"/>
    <property type="match status" value="1"/>
</dbReference>
<name>Q01ZL5_SOLUE</name>
<reference evidence="2" key="1">
    <citation type="submission" date="2006-10" db="EMBL/GenBank/DDBJ databases">
        <title>Complete sequence of Solibacter usitatus Ellin6076.</title>
        <authorList>
            <consortium name="US DOE Joint Genome Institute"/>
            <person name="Copeland A."/>
            <person name="Lucas S."/>
            <person name="Lapidus A."/>
            <person name="Barry K."/>
            <person name="Detter J.C."/>
            <person name="Glavina del Rio T."/>
            <person name="Hammon N."/>
            <person name="Israni S."/>
            <person name="Dalin E."/>
            <person name="Tice H."/>
            <person name="Pitluck S."/>
            <person name="Thompson L.S."/>
            <person name="Brettin T."/>
            <person name="Bruce D."/>
            <person name="Han C."/>
            <person name="Tapia R."/>
            <person name="Gilna P."/>
            <person name="Schmutz J."/>
            <person name="Larimer F."/>
            <person name="Land M."/>
            <person name="Hauser L."/>
            <person name="Kyrpides N."/>
            <person name="Mikhailova N."/>
            <person name="Janssen P.H."/>
            <person name="Kuske C.R."/>
            <person name="Richardson P."/>
        </authorList>
    </citation>
    <scope>NUCLEOTIDE SEQUENCE</scope>
    <source>
        <strain evidence="2">Ellin6076</strain>
    </source>
</reference>
<dbReference type="EMBL" id="CP000473">
    <property type="protein sequence ID" value="ABJ84900.1"/>
    <property type="molecule type" value="Genomic_DNA"/>
</dbReference>
<sequence precursor="true">MLSPIVRVNTLAFASCLAWGQTFEAASVKPAALPVPNGRGRIAIAMPSGGPGTKDPGRIRYPFVSLRDLLVRAYDVKAYQITGPAWLDTERYEVNATMAPETTMEQFRAMLQNLLAERFKLTMHRETKDLPMYSLIVAKNGPKMKETGDAPPLKEGDGDAPPPPLPSQPKIGPDGFPVLPPPSGGRGGMMMLMMPGRARLSGEHQTIQDLASRLTSQLGRPVTDATGLKGKYDITLTYSSEGMNGLLGPVGPGPAMVAVPPPGGAPPGGGGAGGAAGVFVPEGEAPPDIFAAVQQQLGLKLESKKGPVEMIVVDHVEKTPTEN</sequence>
<protein>
    <recommendedName>
        <fullName evidence="3">Soil-associated protein, TIGR03435 family</fullName>
    </recommendedName>
</protein>
<evidence type="ECO:0008006" key="3">
    <source>
        <dbReference type="Google" id="ProtNLM"/>
    </source>
</evidence>
<dbReference type="eggNOG" id="COG4219">
    <property type="taxonomic scope" value="Bacteria"/>
</dbReference>
<evidence type="ECO:0000313" key="2">
    <source>
        <dbReference type="EMBL" id="ABJ84900.1"/>
    </source>
</evidence>
<gene>
    <name evidence="2" type="ordered locus">Acid_3933</name>
</gene>
<organism evidence="2">
    <name type="scientific">Solibacter usitatus (strain Ellin6076)</name>
    <dbReference type="NCBI Taxonomy" id="234267"/>
    <lineage>
        <taxon>Bacteria</taxon>
        <taxon>Pseudomonadati</taxon>
        <taxon>Acidobacteriota</taxon>
        <taxon>Terriglobia</taxon>
        <taxon>Bryobacterales</taxon>
        <taxon>Solibacteraceae</taxon>
        <taxon>Candidatus Solibacter</taxon>
    </lineage>
</organism>
<proteinExistence type="predicted"/>
<dbReference type="KEGG" id="sus:Acid_3933"/>
<dbReference type="HOGENOM" id="CLU_079080_0_0_0"/>
<dbReference type="InParanoid" id="Q01ZL5"/>
<feature type="compositionally biased region" description="Basic and acidic residues" evidence="1">
    <location>
        <begin position="143"/>
        <end position="157"/>
    </location>
</feature>
<dbReference type="Pfam" id="PF12543">
    <property type="entry name" value="DUF3738"/>
    <property type="match status" value="1"/>
</dbReference>
<evidence type="ECO:0000256" key="1">
    <source>
        <dbReference type="SAM" id="MobiDB-lite"/>
    </source>
</evidence>
<dbReference type="OrthoDB" id="118913at2"/>
<feature type="region of interest" description="Disordered" evidence="1">
    <location>
        <begin position="141"/>
        <end position="185"/>
    </location>
</feature>